<feature type="transmembrane region" description="Helical" evidence="1">
    <location>
        <begin position="78"/>
        <end position="103"/>
    </location>
</feature>
<protein>
    <recommendedName>
        <fullName evidence="4">ABC transporter permease</fullName>
    </recommendedName>
</protein>
<organism evidence="2 3">
    <name type="scientific">Actinoplanes oblitus</name>
    <dbReference type="NCBI Taxonomy" id="3040509"/>
    <lineage>
        <taxon>Bacteria</taxon>
        <taxon>Bacillati</taxon>
        <taxon>Actinomycetota</taxon>
        <taxon>Actinomycetes</taxon>
        <taxon>Micromonosporales</taxon>
        <taxon>Micromonosporaceae</taxon>
        <taxon>Actinoplanes</taxon>
    </lineage>
</organism>
<keyword evidence="3" id="KW-1185">Reference proteome</keyword>
<keyword evidence="1" id="KW-0472">Membrane</keyword>
<dbReference type="Proteomes" id="UP001240150">
    <property type="component" value="Chromosome"/>
</dbReference>
<feature type="transmembrane region" description="Helical" evidence="1">
    <location>
        <begin position="135"/>
        <end position="155"/>
    </location>
</feature>
<name>A0ABY8WS69_9ACTN</name>
<feature type="transmembrane region" description="Helical" evidence="1">
    <location>
        <begin position="39"/>
        <end position="57"/>
    </location>
</feature>
<sequence length="200" mass="21357">MIAVLRSELYRALTVPSSIIALAGFGFVAALTGWFDEDFWALLAGLGTFSTAVMTTAQHYQHRTALLVFLGRPQRVGVLAVQCMVAVLMGVVLVAVSGITVVFSGEAAQYVRTLTATPLMAIFGVANATIIRKPLWLLVGYLGWLIFAEGLIGRLEEPLPFSSFLMASAGDTRGLLALAAWTVAALPVAAWSIRRDLTGD</sequence>
<proteinExistence type="predicted"/>
<evidence type="ECO:0000256" key="1">
    <source>
        <dbReference type="SAM" id="Phobius"/>
    </source>
</evidence>
<reference evidence="2 3" key="1">
    <citation type="submission" date="2023-06" db="EMBL/GenBank/DDBJ databases">
        <authorList>
            <person name="Yushchuk O."/>
            <person name="Binda E."/>
            <person name="Ruckert-Reed C."/>
            <person name="Fedorenko V."/>
            <person name="Kalinowski J."/>
            <person name="Marinelli F."/>
        </authorList>
    </citation>
    <scope>NUCLEOTIDE SEQUENCE [LARGE SCALE GENOMIC DNA]</scope>
    <source>
        <strain evidence="2 3">NRRL 3884</strain>
    </source>
</reference>
<evidence type="ECO:0008006" key="4">
    <source>
        <dbReference type="Google" id="ProtNLM"/>
    </source>
</evidence>
<dbReference type="RefSeq" id="WP_284921825.1">
    <property type="nucleotide sequence ID" value="NZ_CP126980.1"/>
</dbReference>
<feature type="transmembrane region" description="Helical" evidence="1">
    <location>
        <begin position="109"/>
        <end position="128"/>
    </location>
</feature>
<gene>
    <name evidence="2" type="ORF">ACTOB_004006</name>
</gene>
<keyword evidence="1" id="KW-1133">Transmembrane helix</keyword>
<evidence type="ECO:0000313" key="2">
    <source>
        <dbReference type="EMBL" id="WIN00308.1"/>
    </source>
</evidence>
<keyword evidence="1" id="KW-0812">Transmembrane</keyword>
<accession>A0ABY8WS69</accession>
<evidence type="ECO:0000313" key="3">
    <source>
        <dbReference type="Proteomes" id="UP001240150"/>
    </source>
</evidence>
<feature type="transmembrane region" description="Helical" evidence="1">
    <location>
        <begin position="12"/>
        <end position="33"/>
    </location>
</feature>
<feature type="transmembrane region" description="Helical" evidence="1">
    <location>
        <begin position="175"/>
        <end position="193"/>
    </location>
</feature>
<dbReference type="EMBL" id="CP126980">
    <property type="protein sequence ID" value="WIN00308.1"/>
    <property type="molecule type" value="Genomic_DNA"/>
</dbReference>